<dbReference type="InterPro" id="IPR015797">
    <property type="entry name" value="NUDIX_hydrolase-like_dom_sf"/>
</dbReference>
<proteinExistence type="predicted"/>
<name>A0ABD5YQL1_9EURY</name>
<evidence type="ECO:0000313" key="4">
    <source>
        <dbReference type="EMBL" id="MFC7191458.1"/>
    </source>
</evidence>
<dbReference type="RefSeq" id="WP_264555628.1">
    <property type="nucleotide sequence ID" value="NZ_CP109979.1"/>
</dbReference>
<evidence type="ECO:0000313" key="5">
    <source>
        <dbReference type="Proteomes" id="UP001596417"/>
    </source>
</evidence>
<dbReference type="Pfam" id="PF00293">
    <property type="entry name" value="NUDIX"/>
    <property type="match status" value="1"/>
</dbReference>
<dbReference type="AlphaFoldDB" id="A0ABD5YQL1"/>
<accession>A0ABD5YQL1</accession>
<comment type="caution">
    <text evidence="4">The sequence shown here is derived from an EMBL/GenBank/DDBJ whole genome shotgun (WGS) entry which is preliminary data.</text>
</comment>
<reference evidence="4 5" key="1">
    <citation type="journal article" date="2019" name="Int. J. Syst. Evol. Microbiol.">
        <title>The Global Catalogue of Microorganisms (GCM) 10K type strain sequencing project: providing services to taxonomists for standard genome sequencing and annotation.</title>
        <authorList>
            <consortium name="The Broad Institute Genomics Platform"/>
            <consortium name="The Broad Institute Genome Sequencing Center for Infectious Disease"/>
            <person name="Wu L."/>
            <person name="Ma J."/>
        </authorList>
    </citation>
    <scope>NUCLEOTIDE SEQUENCE [LARGE SCALE GENOMIC DNA]</scope>
    <source>
        <strain evidence="4 5">RDMS1</strain>
    </source>
</reference>
<organism evidence="4 5">
    <name type="scientific">Halocatena marina</name>
    <dbReference type="NCBI Taxonomy" id="2934937"/>
    <lineage>
        <taxon>Archaea</taxon>
        <taxon>Methanobacteriati</taxon>
        <taxon>Methanobacteriota</taxon>
        <taxon>Stenosarchaea group</taxon>
        <taxon>Halobacteria</taxon>
        <taxon>Halobacteriales</taxon>
        <taxon>Natronomonadaceae</taxon>
        <taxon>Halocatena</taxon>
    </lineage>
</organism>
<dbReference type="EMBL" id="JBHTAX010000001">
    <property type="protein sequence ID" value="MFC7191458.1"/>
    <property type="molecule type" value="Genomic_DNA"/>
</dbReference>
<dbReference type="InterPro" id="IPR000086">
    <property type="entry name" value="NUDIX_hydrolase_dom"/>
</dbReference>
<sequence length="106" mass="11784">MPGGFVDPGEGPQQAVRRETREETGLAVRIDELVGVYHLPATEQHVNEVVGIAYLCERTGGELQGSVESTALQYWHIENVPEWHRDAHALAANAHDVWHRKHATSP</sequence>
<dbReference type="Proteomes" id="UP001596417">
    <property type="component" value="Unassembled WGS sequence"/>
</dbReference>
<dbReference type="GeneID" id="76201188"/>
<feature type="region of interest" description="Disordered" evidence="2">
    <location>
        <begin position="1"/>
        <end position="22"/>
    </location>
</feature>
<dbReference type="Gene3D" id="3.90.79.10">
    <property type="entry name" value="Nucleoside Triphosphate Pyrophosphohydrolase"/>
    <property type="match status" value="1"/>
</dbReference>
<feature type="domain" description="Nudix hydrolase" evidence="3">
    <location>
        <begin position="1"/>
        <end position="106"/>
    </location>
</feature>
<evidence type="ECO:0000259" key="3">
    <source>
        <dbReference type="PROSITE" id="PS51462"/>
    </source>
</evidence>
<dbReference type="PANTHER" id="PTHR43736">
    <property type="entry name" value="ADP-RIBOSE PYROPHOSPHATASE"/>
    <property type="match status" value="1"/>
</dbReference>
<protein>
    <submittedName>
        <fullName evidence="4">NUDIX hydrolase</fullName>
    </submittedName>
</protein>
<gene>
    <name evidence="4" type="ORF">ACFQL7_17730</name>
</gene>
<evidence type="ECO:0000256" key="2">
    <source>
        <dbReference type="SAM" id="MobiDB-lite"/>
    </source>
</evidence>
<dbReference type="InterPro" id="IPR020084">
    <property type="entry name" value="NUDIX_hydrolase_CS"/>
</dbReference>
<dbReference type="PROSITE" id="PS00893">
    <property type="entry name" value="NUDIX_BOX"/>
    <property type="match status" value="1"/>
</dbReference>
<evidence type="ECO:0000256" key="1">
    <source>
        <dbReference type="ARBA" id="ARBA00022801"/>
    </source>
</evidence>
<keyword evidence="1 4" id="KW-0378">Hydrolase</keyword>
<dbReference type="SUPFAM" id="SSF55811">
    <property type="entry name" value="Nudix"/>
    <property type="match status" value="1"/>
</dbReference>
<dbReference type="PROSITE" id="PS51462">
    <property type="entry name" value="NUDIX"/>
    <property type="match status" value="1"/>
</dbReference>
<dbReference type="GO" id="GO:0016787">
    <property type="term" value="F:hydrolase activity"/>
    <property type="evidence" value="ECO:0007669"/>
    <property type="project" value="UniProtKB-KW"/>
</dbReference>
<keyword evidence="5" id="KW-1185">Reference proteome</keyword>
<dbReference type="PANTHER" id="PTHR43736:SF1">
    <property type="entry name" value="DIHYDRONEOPTERIN TRIPHOSPHATE DIPHOSPHATASE"/>
    <property type="match status" value="1"/>
</dbReference>